<keyword evidence="6" id="KW-1185">Reference proteome</keyword>
<name>A0A3P3F5V0_9HYPH</name>
<gene>
    <name evidence="5" type="ORF">EH240_28315</name>
</gene>
<evidence type="ECO:0000256" key="1">
    <source>
        <dbReference type="ARBA" id="ARBA00004418"/>
    </source>
</evidence>
<proteinExistence type="inferred from homology"/>
<comment type="subcellular location">
    <subcellularLocation>
        <location evidence="1">Periplasm</location>
    </subcellularLocation>
</comment>
<organism evidence="5 6">
    <name type="scientific">Mesorhizobium tamadayense</name>
    <dbReference type="NCBI Taxonomy" id="425306"/>
    <lineage>
        <taxon>Bacteria</taxon>
        <taxon>Pseudomonadati</taxon>
        <taxon>Pseudomonadota</taxon>
        <taxon>Alphaproteobacteria</taxon>
        <taxon>Hyphomicrobiales</taxon>
        <taxon>Phyllobacteriaceae</taxon>
        <taxon>Mesorhizobium</taxon>
    </lineage>
</organism>
<dbReference type="PANTHER" id="PTHR43649">
    <property type="entry name" value="ARABINOSE-BINDING PROTEIN-RELATED"/>
    <property type="match status" value="1"/>
</dbReference>
<reference evidence="5 6" key="1">
    <citation type="submission" date="2018-11" db="EMBL/GenBank/DDBJ databases">
        <title>the genome of Mesorhizobium tamadayense DSM 28320.</title>
        <authorList>
            <person name="Gao J."/>
        </authorList>
    </citation>
    <scope>NUCLEOTIDE SEQUENCE [LARGE SCALE GENOMIC DNA]</scope>
    <source>
        <strain evidence="5 6">DSM 28320</strain>
    </source>
</reference>
<dbReference type="Gene3D" id="3.40.190.10">
    <property type="entry name" value="Periplasmic binding protein-like II"/>
    <property type="match status" value="2"/>
</dbReference>
<evidence type="ECO:0000313" key="6">
    <source>
        <dbReference type="Proteomes" id="UP000273786"/>
    </source>
</evidence>
<keyword evidence="4" id="KW-0732">Signal</keyword>
<feature type="signal peptide" evidence="4">
    <location>
        <begin position="1"/>
        <end position="23"/>
    </location>
</feature>
<dbReference type="InterPro" id="IPR006059">
    <property type="entry name" value="SBP"/>
</dbReference>
<keyword evidence="3" id="KW-0574">Periplasm</keyword>
<comment type="caution">
    <text evidence="5">The sequence shown here is derived from an EMBL/GenBank/DDBJ whole genome shotgun (WGS) entry which is preliminary data.</text>
</comment>
<protein>
    <submittedName>
        <fullName evidence="5">Extracellular solute-binding protein</fullName>
    </submittedName>
</protein>
<dbReference type="SUPFAM" id="SSF53850">
    <property type="entry name" value="Periplasmic binding protein-like II"/>
    <property type="match status" value="1"/>
</dbReference>
<evidence type="ECO:0000313" key="5">
    <source>
        <dbReference type="EMBL" id="RRH94014.1"/>
    </source>
</evidence>
<feature type="chain" id="PRO_5018070136" evidence="4">
    <location>
        <begin position="24"/>
        <end position="428"/>
    </location>
</feature>
<dbReference type="Pfam" id="PF01547">
    <property type="entry name" value="SBP_bac_1"/>
    <property type="match status" value="1"/>
</dbReference>
<dbReference type="EMBL" id="RQXT01000046">
    <property type="protein sequence ID" value="RRH94014.1"/>
    <property type="molecule type" value="Genomic_DNA"/>
</dbReference>
<accession>A0A3P3F5V0</accession>
<dbReference type="AlphaFoldDB" id="A0A3P3F5V0"/>
<comment type="similarity">
    <text evidence="2">Belongs to the bacterial solute-binding protein 1 family.</text>
</comment>
<evidence type="ECO:0000256" key="4">
    <source>
        <dbReference type="SAM" id="SignalP"/>
    </source>
</evidence>
<evidence type="ECO:0000256" key="3">
    <source>
        <dbReference type="ARBA" id="ARBA00022764"/>
    </source>
</evidence>
<dbReference type="GO" id="GO:0042597">
    <property type="term" value="C:periplasmic space"/>
    <property type="evidence" value="ECO:0007669"/>
    <property type="project" value="UniProtKB-SubCell"/>
</dbReference>
<dbReference type="OrthoDB" id="2509690at2"/>
<sequence>MRKMLFLATTILAAALYSASANAEQKEVTVWSWFVQSTMEKSIAAFEKAHPDIKVKYTYYNYSPEYITALKAAAASGSLPDVIGLQPGSLTQQYRENLEAVNERAAKEWGDKWAEKVFPVNRKQMLMGNPKGDENYYIIPQESQVLCIWYNRKIFEKLNLSVPKTYADLKAAAKALTDNGYIPMFQGAADGWQNENVFLMLANQFSAGIVDKAQAGETPWTAPELVAAMKAWKGLFDDGIFQQGALGAHAYPTGAQLFAQGKVGMMALGSWWMQESKFPPPLSEFVQNMDGFDFFYLPPVKDGNSASPPVGGIDIGYGLTKNGGKNPEAWTFLAELTNGVGLQEALNDLNDLPAFEGNSPKGDITDHVKEMSARFMADLPKAENQRFASPAVAEALDNALAGVAAGSTEPEAALAAVQAASEKALAAK</sequence>
<dbReference type="RefSeq" id="WP_125004755.1">
    <property type="nucleotide sequence ID" value="NZ_RQXT01000046.1"/>
</dbReference>
<evidence type="ECO:0000256" key="2">
    <source>
        <dbReference type="ARBA" id="ARBA00008520"/>
    </source>
</evidence>
<dbReference type="Proteomes" id="UP000273786">
    <property type="component" value="Unassembled WGS sequence"/>
</dbReference>
<dbReference type="InterPro" id="IPR050490">
    <property type="entry name" value="Bact_solute-bd_prot1"/>
</dbReference>